<protein>
    <recommendedName>
        <fullName evidence="7">Peptidase A1 domain-containing protein</fullName>
    </recommendedName>
</protein>
<dbReference type="InterPro" id="IPR034161">
    <property type="entry name" value="Pepsin-like_plant"/>
</dbReference>
<dbReference type="InterPro" id="IPR032861">
    <property type="entry name" value="TAXi_N"/>
</dbReference>
<evidence type="ECO:0000256" key="6">
    <source>
        <dbReference type="SAM" id="SignalP"/>
    </source>
</evidence>
<comment type="caution">
    <text evidence="8">The sequence shown here is derived from an EMBL/GenBank/DDBJ whole genome shotgun (WGS) entry which is preliminary data.</text>
</comment>
<dbReference type="SUPFAM" id="SSF50630">
    <property type="entry name" value="Acid proteases"/>
    <property type="match status" value="1"/>
</dbReference>
<dbReference type="InterPro" id="IPR051708">
    <property type="entry name" value="Plant_Aspart_Prot_A1"/>
</dbReference>
<keyword evidence="4" id="KW-0378">Hydrolase</keyword>
<dbReference type="InterPro" id="IPR001969">
    <property type="entry name" value="Aspartic_peptidase_AS"/>
</dbReference>
<gene>
    <name evidence="8" type="ORF">DH2020_046967</name>
</gene>
<comment type="similarity">
    <text evidence="1">Belongs to the peptidase A1 family.</text>
</comment>
<evidence type="ECO:0000256" key="1">
    <source>
        <dbReference type="ARBA" id="ARBA00007447"/>
    </source>
</evidence>
<evidence type="ECO:0000256" key="5">
    <source>
        <dbReference type="ARBA" id="ARBA00023180"/>
    </source>
</evidence>
<evidence type="ECO:0000259" key="7">
    <source>
        <dbReference type="PROSITE" id="PS51767"/>
    </source>
</evidence>
<keyword evidence="5" id="KW-0325">Glycoprotein</keyword>
<dbReference type="Gene3D" id="2.40.70.10">
    <property type="entry name" value="Acid Proteases"/>
    <property type="match status" value="2"/>
</dbReference>
<dbReference type="Proteomes" id="UP001318860">
    <property type="component" value="Unassembled WGS sequence"/>
</dbReference>
<dbReference type="PROSITE" id="PS00141">
    <property type="entry name" value="ASP_PROTEASE"/>
    <property type="match status" value="1"/>
</dbReference>
<feature type="signal peptide" evidence="6">
    <location>
        <begin position="1"/>
        <end position="27"/>
    </location>
</feature>
<dbReference type="CDD" id="cd05476">
    <property type="entry name" value="pepsin_A_like_plant"/>
    <property type="match status" value="1"/>
</dbReference>
<keyword evidence="3" id="KW-0064">Aspartyl protease</keyword>
<keyword evidence="6" id="KW-0732">Signal</keyword>
<dbReference type="Pfam" id="PF14543">
    <property type="entry name" value="TAXi_N"/>
    <property type="match status" value="1"/>
</dbReference>
<evidence type="ECO:0000256" key="2">
    <source>
        <dbReference type="ARBA" id="ARBA00022670"/>
    </source>
</evidence>
<keyword evidence="9" id="KW-1185">Reference proteome</keyword>
<feature type="chain" id="PRO_5046380542" description="Peptidase A1 domain-containing protein" evidence="6">
    <location>
        <begin position="28"/>
        <end position="476"/>
    </location>
</feature>
<name>A0ABR0UA91_REHGL</name>
<organism evidence="8 9">
    <name type="scientific">Rehmannia glutinosa</name>
    <name type="common">Chinese foxglove</name>
    <dbReference type="NCBI Taxonomy" id="99300"/>
    <lineage>
        <taxon>Eukaryota</taxon>
        <taxon>Viridiplantae</taxon>
        <taxon>Streptophyta</taxon>
        <taxon>Embryophyta</taxon>
        <taxon>Tracheophyta</taxon>
        <taxon>Spermatophyta</taxon>
        <taxon>Magnoliopsida</taxon>
        <taxon>eudicotyledons</taxon>
        <taxon>Gunneridae</taxon>
        <taxon>Pentapetalae</taxon>
        <taxon>asterids</taxon>
        <taxon>lamiids</taxon>
        <taxon>Lamiales</taxon>
        <taxon>Orobanchaceae</taxon>
        <taxon>Rehmannieae</taxon>
        <taxon>Rehmannia</taxon>
    </lineage>
</organism>
<keyword evidence="2" id="KW-0645">Protease</keyword>
<dbReference type="Pfam" id="PF14541">
    <property type="entry name" value="TAXi_C"/>
    <property type="match status" value="1"/>
</dbReference>
<dbReference type="PANTHER" id="PTHR47967:SF125">
    <property type="entry name" value="PEPTIDASE A1 DOMAIN-CONTAINING PROTEIN"/>
    <property type="match status" value="1"/>
</dbReference>
<sequence length="476" mass="52552">MAKLNITVKSILIAFVTLIPLVSLSRCDNSSTKANSSGLTIDLIHRDSPQSPYYDPSLSPTQRLVNSMRRSLKRIQRFNESRFRQWPESDVIESGGEYLVEFSIGAPPVKTIGTLDTGSNLIWTQCQPCIKCFKQNFTFYRPRLSNTYKKVSCKDPFCSYTQKTFCSTRTDTCLYTVTYADKTYSGGALGTDILTFKALGGTTTAVNNVIFGCGYRNGGRNPGGESGVVGLGGGKVSLIRQLGYLAQGKFSYCLTSQEIVYTKLSTLNFGDNAVVSGRGTVVTPLVRKLPDTFYFVSLYGISVGNQRLVMYEPTYNFTNNIGNMIVDSGSSLTMLPSDFYAQLKKALVNSVNLRTIKDPDGVCDLCFFTRQDNIKFPDITFHFHGSPADVKFKQENMFFRTSDDSYCLSVLPTKGPGVLGCLAQANFLVGFDLERQQTTSHQCNAKIVQNVSNVSTRATSDNGLNQMLSSRADNIF</sequence>
<proteinExistence type="inferred from homology"/>
<evidence type="ECO:0000313" key="9">
    <source>
        <dbReference type="Proteomes" id="UP001318860"/>
    </source>
</evidence>
<reference evidence="8 9" key="1">
    <citation type="journal article" date="2021" name="Comput. Struct. Biotechnol. J.">
        <title>De novo genome assembly of the potent medicinal plant Rehmannia glutinosa using nanopore technology.</title>
        <authorList>
            <person name="Ma L."/>
            <person name="Dong C."/>
            <person name="Song C."/>
            <person name="Wang X."/>
            <person name="Zheng X."/>
            <person name="Niu Y."/>
            <person name="Chen S."/>
            <person name="Feng W."/>
        </authorList>
    </citation>
    <scope>NUCLEOTIDE SEQUENCE [LARGE SCALE GENOMIC DNA]</scope>
    <source>
        <strain evidence="8">DH-2019</strain>
    </source>
</reference>
<evidence type="ECO:0000256" key="3">
    <source>
        <dbReference type="ARBA" id="ARBA00022750"/>
    </source>
</evidence>
<dbReference type="PROSITE" id="PS51767">
    <property type="entry name" value="PEPTIDASE_A1"/>
    <property type="match status" value="1"/>
</dbReference>
<feature type="domain" description="Peptidase A1" evidence="7">
    <location>
        <begin position="98"/>
        <end position="441"/>
    </location>
</feature>
<dbReference type="InterPro" id="IPR021109">
    <property type="entry name" value="Peptidase_aspartic_dom_sf"/>
</dbReference>
<dbReference type="PANTHER" id="PTHR47967">
    <property type="entry name" value="OS07G0603500 PROTEIN-RELATED"/>
    <property type="match status" value="1"/>
</dbReference>
<dbReference type="EMBL" id="JABTTQ020003235">
    <property type="protein sequence ID" value="KAK6119279.1"/>
    <property type="molecule type" value="Genomic_DNA"/>
</dbReference>
<evidence type="ECO:0000313" key="8">
    <source>
        <dbReference type="EMBL" id="KAK6119279.1"/>
    </source>
</evidence>
<dbReference type="InterPro" id="IPR032799">
    <property type="entry name" value="TAXi_C"/>
</dbReference>
<dbReference type="InterPro" id="IPR033121">
    <property type="entry name" value="PEPTIDASE_A1"/>
</dbReference>
<accession>A0ABR0UA91</accession>
<evidence type="ECO:0000256" key="4">
    <source>
        <dbReference type="ARBA" id="ARBA00022801"/>
    </source>
</evidence>